<dbReference type="AlphaFoldDB" id="A0A0D1BRX0"/>
<dbReference type="Gene3D" id="3.40.50.2300">
    <property type="match status" value="1"/>
</dbReference>
<evidence type="ECO:0000259" key="4">
    <source>
        <dbReference type="PROSITE" id="PS50110"/>
    </source>
</evidence>
<dbReference type="InterPro" id="IPR011006">
    <property type="entry name" value="CheY-like_superfamily"/>
</dbReference>
<dbReference type="PANTHER" id="PTHR43228">
    <property type="entry name" value="TWO-COMPONENT RESPONSE REGULATOR"/>
    <property type="match status" value="1"/>
</dbReference>
<organism evidence="5 6">
    <name type="scientific">Clostridium botulinum B2 450</name>
    <dbReference type="NCBI Taxonomy" id="1379739"/>
    <lineage>
        <taxon>Bacteria</taxon>
        <taxon>Bacillati</taxon>
        <taxon>Bacillota</taxon>
        <taxon>Clostridia</taxon>
        <taxon>Eubacteriales</taxon>
        <taxon>Clostridiaceae</taxon>
        <taxon>Clostridium</taxon>
    </lineage>
</organism>
<evidence type="ECO:0000313" key="6">
    <source>
        <dbReference type="Proteomes" id="UP000032250"/>
    </source>
</evidence>
<keyword evidence="3" id="KW-0597">Phosphoprotein</keyword>
<dbReference type="SMART" id="SM00448">
    <property type="entry name" value="REC"/>
    <property type="match status" value="1"/>
</dbReference>
<dbReference type="PROSITE" id="PS50110">
    <property type="entry name" value="RESPONSE_REGULATORY"/>
    <property type="match status" value="1"/>
</dbReference>
<dbReference type="InterPro" id="IPR001789">
    <property type="entry name" value="Sig_transdc_resp-reg_receiver"/>
</dbReference>
<dbReference type="SUPFAM" id="SSF52172">
    <property type="entry name" value="CheY-like"/>
    <property type="match status" value="1"/>
</dbReference>
<dbReference type="GO" id="GO:0000160">
    <property type="term" value="P:phosphorelay signal transduction system"/>
    <property type="evidence" value="ECO:0007669"/>
    <property type="project" value="InterPro"/>
</dbReference>
<feature type="domain" description="Response regulatory" evidence="4">
    <location>
        <begin position="12"/>
        <end position="126"/>
    </location>
</feature>
<dbReference type="Pfam" id="PF00072">
    <property type="entry name" value="Response_reg"/>
    <property type="match status" value="1"/>
</dbReference>
<name>A0A0D1BRX0_CLOBO</name>
<dbReference type="InterPro" id="IPR052048">
    <property type="entry name" value="ST_Response_Regulator"/>
</dbReference>
<evidence type="ECO:0000313" key="5">
    <source>
        <dbReference type="EMBL" id="KIS22527.1"/>
    </source>
</evidence>
<dbReference type="OrthoDB" id="384217at2"/>
<evidence type="ECO:0000256" key="2">
    <source>
        <dbReference type="ARBA" id="ARBA00024867"/>
    </source>
</evidence>
<reference evidence="5 6" key="1">
    <citation type="submission" date="2014-06" db="EMBL/GenBank/DDBJ databases">
        <title>Genome characterization of distinct group I Clostridium botulinum lineages.</title>
        <authorList>
            <person name="Giordani F."/>
            <person name="Anselmo A."/>
            <person name="Fillo S."/>
            <person name="Palozzi A.M."/>
            <person name="Fortunato A."/>
            <person name="Gentile B."/>
            <person name="Ciammaruconi A."/>
            <person name="Anniballi F."/>
            <person name="De Medici D."/>
            <person name="Lista F."/>
        </authorList>
    </citation>
    <scope>NUCLEOTIDE SEQUENCE [LARGE SCALE GENOMIC DNA]</scope>
    <source>
        <strain evidence="5 6">B2 450</strain>
    </source>
</reference>
<gene>
    <name evidence="5" type="ORF">N495_02625</name>
</gene>
<evidence type="ECO:0000256" key="3">
    <source>
        <dbReference type="PROSITE-ProRule" id="PRU00169"/>
    </source>
</evidence>
<dbReference type="PATRIC" id="fig|1379739.3.peg.833"/>
<feature type="modified residue" description="4-aspartylphosphate" evidence="3">
    <location>
        <position position="61"/>
    </location>
</feature>
<dbReference type="HOGENOM" id="CLU_000445_30_3_9"/>
<accession>A0A0D1BRX0</accession>
<comment type="function">
    <text evidence="2">May play the central regulatory role in sporulation. It may be an element of the effector pathway responsible for the activation of sporulation genes in response to nutritional stress. Spo0A may act in concert with spo0H (a sigma factor) to control the expression of some genes that are critical to the sporulation process.</text>
</comment>
<protein>
    <recommendedName>
        <fullName evidence="1">Stage 0 sporulation protein A homolog</fullName>
    </recommendedName>
</protein>
<dbReference type="PANTHER" id="PTHR43228:SF1">
    <property type="entry name" value="TWO-COMPONENT RESPONSE REGULATOR ARR22"/>
    <property type="match status" value="1"/>
</dbReference>
<evidence type="ECO:0000256" key="1">
    <source>
        <dbReference type="ARBA" id="ARBA00018672"/>
    </source>
</evidence>
<comment type="caution">
    <text evidence="5">The sequence shown here is derived from an EMBL/GenBank/DDBJ whole genome shotgun (WGS) entry which is preliminary data.</text>
</comment>
<dbReference type="Pfam" id="PF10057">
    <property type="entry name" value="MpsC"/>
    <property type="match status" value="1"/>
</dbReference>
<dbReference type="RefSeq" id="WP_043031301.1">
    <property type="nucleotide sequence ID" value="NZ_JXSU01000007.1"/>
</dbReference>
<proteinExistence type="predicted"/>
<dbReference type="InterPro" id="IPR018745">
    <property type="entry name" value="MpsC"/>
</dbReference>
<dbReference type="EMBL" id="JXSU01000007">
    <property type="protein sequence ID" value="KIS22527.1"/>
    <property type="molecule type" value="Genomic_DNA"/>
</dbReference>
<dbReference type="Proteomes" id="UP000032250">
    <property type="component" value="Unassembled WGS sequence"/>
</dbReference>
<sequence length="264" mass="30801">MDAIERVMNNVKILYVEDEAITQIIVKKILKKISGKLYIAENGQEGFELFKVYRPDIVITDLRMPIMNGIDMIKKIRDYDQECGIIINTEVDDIEYIIKSVDIGIDKYLVKPIEKEEIIEAIKNVLKKVIKRKNDKGSLCEFVNFSKEHKLKITEEIKTKISFLVKKYTRKGPKDIQVFWGGSTIEINTYDILTPMEKAVIKNNNNVALIEYYREVFYEQVSKEFNDLISDIIGFTVEISEININVIENTERIIMKLNLNNMFK</sequence>